<evidence type="ECO:0000256" key="7">
    <source>
        <dbReference type="ARBA" id="ARBA00023002"/>
    </source>
</evidence>
<dbReference type="PANTHER" id="PTHR43734:SF3">
    <property type="entry name" value="B-CAROTENE KETOLASE"/>
    <property type="match status" value="1"/>
</dbReference>
<dbReference type="STRING" id="1835254.CL55_00013500"/>
<dbReference type="NCBIfam" id="TIGR02734">
    <property type="entry name" value="crtI_fam"/>
    <property type="match status" value="1"/>
</dbReference>
<evidence type="ECO:0000256" key="5">
    <source>
        <dbReference type="ARBA" id="ARBA00022746"/>
    </source>
</evidence>
<evidence type="ECO:0000256" key="8">
    <source>
        <dbReference type="ARBA" id="ARBA00031986"/>
    </source>
</evidence>
<dbReference type="InterPro" id="IPR002937">
    <property type="entry name" value="Amino_oxidase"/>
</dbReference>
<evidence type="ECO:0000256" key="6">
    <source>
        <dbReference type="ARBA" id="ARBA00022827"/>
    </source>
</evidence>
<accession>A0A0E3V1Q8</accession>
<evidence type="ECO:0000256" key="1">
    <source>
        <dbReference type="ARBA" id="ARBA00001974"/>
    </source>
</evidence>
<dbReference type="AlphaFoldDB" id="A0A0E3V1Q8"/>
<dbReference type="FunFam" id="3.50.50.60:FF:000378">
    <property type="entry name" value="Phytoene desaturase"/>
    <property type="match status" value="1"/>
</dbReference>
<dbReference type="RefSeq" id="WP_082091909.1">
    <property type="nucleotide sequence ID" value="NZ_CP007501.1"/>
</dbReference>
<dbReference type="Pfam" id="PF01593">
    <property type="entry name" value="Amino_oxidase"/>
    <property type="match status" value="1"/>
</dbReference>
<dbReference type="EMBL" id="CP007501">
    <property type="protein sequence ID" value="AKD25683.1"/>
    <property type="molecule type" value="Genomic_DNA"/>
</dbReference>
<dbReference type="PATRIC" id="fig|576611.7.peg.1372"/>
<keyword evidence="7 9" id="KW-0560">Oxidoreductase</keyword>
<dbReference type="PANTHER" id="PTHR43734">
    <property type="entry name" value="PHYTOENE DESATURASE"/>
    <property type="match status" value="1"/>
</dbReference>
<dbReference type="SUPFAM" id="SSF51905">
    <property type="entry name" value="FAD/NAD(P)-binding domain"/>
    <property type="match status" value="1"/>
</dbReference>
<proteinExistence type="inferred from homology"/>
<dbReference type="GO" id="GO:0016117">
    <property type="term" value="P:carotenoid biosynthetic process"/>
    <property type="evidence" value="ECO:0007669"/>
    <property type="project" value="UniProtKB-KW"/>
</dbReference>
<dbReference type="GO" id="GO:0016627">
    <property type="term" value="F:oxidoreductase activity, acting on the CH-CH group of donors"/>
    <property type="evidence" value="ECO:0007669"/>
    <property type="project" value="UniProtKB-ARBA"/>
</dbReference>
<dbReference type="InterPro" id="IPR014105">
    <property type="entry name" value="Carotenoid/retinoid_OxRdtase"/>
</dbReference>
<dbReference type="Proteomes" id="UP000061135">
    <property type="component" value="Chromosome"/>
</dbReference>
<reference evidence="11 12" key="1">
    <citation type="submission" date="2014-03" db="EMBL/GenBank/DDBJ databases">
        <title>Genome of Polynucleobacter strain MWH-MoK4.</title>
        <authorList>
            <person name="Hahn M.W."/>
        </authorList>
    </citation>
    <scope>NUCLEOTIDE SEQUENCE [LARGE SCALE GENOMIC DNA]</scope>
    <source>
        <strain evidence="11 12">MWH-MoK4</strain>
    </source>
</reference>
<dbReference type="OrthoDB" id="9774675at2"/>
<name>A0A0E3V1Q8_9BURK</name>
<dbReference type="KEGG" id="pdq:CL55_00013500"/>
<evidence type="ECO:0000256" key="4">
    <source>
        <dbReference type="ARBA" id="ARBA00022630"/>
    </source>
</evidence>
<feature type="domain" description="Amine oxidase" evidence="10">
    <location>
        <begin position="34"/>
        <end position="502"/>
    </location>
</feature>
<dbReference type="InterPro" id="IPR008150">
    <property type="entry name" value="Phytoene_DH_bac_CS"/>
</dbReference>
<evidence type="ECO:0000256" key="3">
    <source>
        <dbReference type="ARBA" id="ARBA00006046"/>
    </source>
</evidence>
<organism evidence="11 12">
    <name type="scientific">Polynucleobacter duraquae</name>
    <dbReference type="NCBI Taxonomy" id="1835254"/>
    <lineage>
        <taxon>Bacteria</taxon>
        <taxon>Pseudomonadati</taxon>
        <taxon>Pseudomonadota</taxon>
        <taxon>Betaproteobacteria</taxon>
        <taxon>Burkholderiales</taxon>
        <taxon>Burkholderiaceae</taxon>
        <taxon>Polynucleobacter</taxon>
    </lineage>
</organism>
<evidence type="ECO:0000256" key="2">
    <source>
        <dbReference type="ARBA" id="ARBA00004829"/>
    </source>
</evidence>
<evidence type="ECO:0000259" key="10">
    <source>
        <dbReference type="Pfam" id="PF01593"/>
    </source>
</evidence>
<dbReference type="InterPro" id="IPR036188">
    <property type="entry name" value="FAD/NAD-bd_sf"/>
</dbReference>
<comment type="pathway">
    <text evidence="2 9">Carotenoid biosynthesis.</text>
</comment>
<keyword evidence="5 9" id="KW-0125">Carotenoid biosynthesis</keyword>
<comment type="similarity">
    <text evidence="3 9">Belongs to the carotenoid/retinoid oxidoreductase family.</text>
</comment>
<evidence type="ECO:0000313" key="11">
    <source>
        <dbReference type="EMBL" id="AKD25683.1"/>
    </source>
</evidence>
<protein>
    <recommendedName>
        <fullName evidence="8">Phytoene dehydrogenase</fullName>
    </recommendedName>
</protein>
<dbReference type="HOGENOM" id="CLU_019722_2_1_4"/>
<keyword evidence="4" id="KW-0285">Flavoprotein</keyword>
<gene>
    <name evidence="11" type="ORF">CL55_00013500</name>
</gene>
<comment type="cofactor">
    <cofactor evidence="1">
        <name>FAD</name>
        <dbReference type="ChEBI" id="CHEBI:57692"/>
    </cofactor>
</comment>
<dbReference type="Gene3D" id="3.50.50.60">
    <property type="entry name" value="FAD/NAD(P)-binding domain"/>
    <property type="match status" value="2"/>
</dbReference>
<evidence type="ECO:0000313" key="12">
    <source>
        <dbReference type="Proteomes" id="UP000061135"/>
    </source>
</evidence>
<keyword evidence="12" id="KW-1185">Reference proteome</keyword>
<evidence type="ECO:0000256" key="9">
    <source>
        <dbReference type="RuleBase" id="RU362075"/>
    </source>
</evidence>
<keyword evidence="6" id="KW-0274">FAD</keyword>
<sequence>MDQKVDLFKIPDQITSFNDGDHAERVLVIGSGFGGLASAIRMAKKGYQVQVLERLESPGGRAYVHKKNGFTFDAGPTIITAPFLLEELWEMCGKKMADDVDLRAMDPFYQIRFADGRIFNYTGDLEQMKREVSKFNPKDLPGYLRFLEDAKYRYKLGFEELGDVAFDSLADLAKAFPSLIKMRAWETLYSLVAKHMKDPQLREVMSFHPLLIGGNPFSVTAVYALINSLESKWGVHSAMGGTGAIVKGLVGLLEGLGVSIRYNSTVKKINIVDRKVTGVTLESGEVIYADKVVSNADTAWTYKNLIDPQHRKIWTDRKINNGKYSMSLFVWYFGTKKQYPQIPHHMMLLGKRYKELLEDIFKRHHLAKDFSLYLHRPTATDPSLAPEGCDTFYVLSPVPHLDSGTDWKKEAEPYRQAIAKMLEETVLPGLEENLMESFVMTPEDFKDRLLSFKGAAFGLEPLLTQSAWFRPHNRSEDIEGLYMVGASTHPGAGIPGVLSSAKALDSLIEPVKVVDSRAR</sequence>
<dbReference type="PROSITE" id="PS00982">
    <property type="entry name" value="PHYTOENE_DH"/>
    <property type="match status" value="1"/>
</dbReference>